<keyword evidence="1" id="KW-0472">Membrane</keyword>
<dbReference type="AlphaFoldDB" id="A0A553YWG0"/>
<dbReference type="RefSeq" id="WP_143944217.1">
    <property type="nucleotide sequence ID" value="NZ_VKLS01000392.1"/>
</dbReference>
<feature type="transmembrane region" description="Helical" evidence="1">
    <location>
        <begin position="34"/>
        <end position="56"/>
    </location>
</feature>
<reference evidence="2 3" key="1">
    <citation type="submission" date="2019-07" db="EMBL/GenBank/DDBJ databases">
        <title>Draft genome for Streptomyces benahoarensis MZ03-48.</title>
        <authorList>
            <person name="Gonzalez-Pimentel J.L."/>
        </authorList>
    </citation>
    <scope>NUCLEOTIDE SEQUENCE [LARGE SCALE GENOMIC DNA]</scope>
    <source>
        <strain evidence="2 3">MZ03-48</strain>
    </source>
</reference>
<sequence>MDFFYILAGAALGFVIIAAPGATGRVVTALVRTRLGHIVLNLAAWGALGWLALLTYRSLLHALTGA</sequence>
<name>A0A553YWG0_9ACTN</name>
<gene>
    <name evidence="2" type="ORF">FNZ23_23410</name>
</gene>
<accession>A0A553YWG0</accession>
<evidence type="ECO:0000313" key="2">
    <source>
        <dbReference type="EMBL" id="TSB33531.1"/>
    </source>
</evidence>
<evidence type="ECO:0000313" key="3">
    <source>
        <dbReference type="Proteomes" id="UP000320888"/>
    </source>
</evidence>
<dbReference type="EMBL" id="VKLS01000392">
    <property type="protein sequence ID" value="TSB33531.1"/>
    <property type="molecule type" value="Genomic_DNA"/>
</dbReference>
<proteinExistence type="predicted"/>
<comment type="caution">
    <text evidence="2">The sequence shown here is derived from an EMBL/GenBank/DDBJ whole genome shotgun (WGS) entry which is preliminary data.</text>
</comment>
<keyword evidence="1" id="KW-0812">Transmembrane</keyword>
<protein>
    <submittedName>
        <fullName evidence="2">Uncharacterized protein</fullName>
    </submittedName>
</protein>
<organism evidence="2 3">
    <name type="scientific">Streptomyces benahoarensis</name>
    <dbReference type="NCBI Taxonomy" id="2595054"/>
    <lineage>
        <taxon>Bacteria</taxon>
        <taxon>Bacillati</taxon>
        <taxon>Actinomycetota</taxon>
        <taxon>Actinomycetes</taxon>
        <taxon>Kitasatosporales</taxon>
        <taxon>Streptomycetaceae</taxon>
        <taxon>Streptomyces</taxon>
    </lineage>
</organism>
<dbReference type="Proteomes" id="UP000320888">
    <property type="component" value="Unassembled WGS sequence"/>
</dbReference>
<keyword evidence="1" id="KW-1133">Transmembrane helix</keyword>
<keyword evidence="3" id="KW-1185">Reference proteome</keyword>
<evidence type="ECO:0000256" key="1">
    <source>
        <dbReference type="SAM" id="Phobius"/>
    </source>
</evidence>